<reference evidence="1 2" key="1">
    <citation type="submission" date="2017-08" db="EMBL/GenBank/DDBJ databases">
        <title>Infants hospitalized years apart are colonized by the same room-sourced microbial strains.</title>
        <authorList>
            <person name="Brooks B."/>
            <person name="Olm M.R."/>
            <person name="Firek B.A."/>
            <person name="Baker R."/>
            <person name="Thomas B.C."/>
            <person name="Morowitz M.J."/>
            <person name="Banfield J.F."/>
        </authorList>
    </citation>
    <scope>NUCLEOTIDE SEQUENCE [LARGE SCALE GENOMIC DNA]</scope>
    <source>
        <strain evidence="1">S2_003_000_R2_14</strain>
    </source>
</reference>
<name>A0A2W5TEJ4_9BACT</name>
<dbReference type="AlphaFoldDB" id="A0A2W5TEJ4"/>
<comment type="caution">
    <text evidence="1">The sequence shown here is derived from an EMBL/GenBank/DDBJ whole genome shotgun (WGS) entry which is preliminary data.</text>
</comment>
<evidence type="ECO:0000313" key="2">
    <source>
        <dbReference type="Proteomes" id="UP000249061"/>
    </source>
</evidence>
<accession>A0A2W5TEJ4</accession>
<dbReference type="Proteomes" id="UP000249061">
    <property type="component" value="Unassembled WGS sequence"/>
</dbReference>
<protein>
    <recommendedName>
        <fullName evidence="3">DAC domain-containing protein</fullName>
    </recommendedName>
</protein>
<evidence type="ECO:0008006" key="3">
    <source>
        <dbReference type="Google" id="ProtNLM"/>
    </source>
</evidence>
<evidence type="ECO:0000313" key="1">
    <source>
        <dbReference type="EMBL" id="PZR13182.1"/>
    </source>
</evidence>
<dbReference type="EMBL" id="QFQP01000010">
    <property type="protein sequence ID" value="PZR13182.1"/>
    <property type="molecule type" value="Genomic_DNA"/>
</dbReference>
<organism evidence="1 2">
    <name type="scientific">Archangium gephyra</name>
    <dbReference type="NCBI Taxonomy" id="48"/>
    <lineage>
        <taxon>Bacteria</taxon>
        <taxon>Pseudomonadati</taxon>
        <taxon>Myxococcota</taxon>
        <taxon>Myxococcia</taxon>
        <taxon>Myxococcales</taxon>
        <taxon>Cystobacterineae</taxon>
        <taxon>Archangiaceae</taxon>
        <taxon>Archangium</taxon>
    </lineage>
</organism>
<proteinExistence type="predicted"/>
<gene>
    <name evidence="1" type="ORF">DI536_12890</name>
</gene>
<sequence>MKPFSAADAEIHALRAVCTRLARAGESVPSPDTLARVLNLAAEFSTNVYEGQHTPGAFRLLAHDDHDSQFTIRLREVRLPQLRMIVAASGGGDVVMRENESQPSIIGIDPPQYVAVHAGVRFSFSTRQCVYVSTHGLIIASCHVGHGLELFDEARLPSPDSALAPAKLSPALRHDRLLELVQAIRVHGHGGTIVFCPRGELTGCEALAGEMEPWRFASNHAVQLDDAQMKPAHMKQSLERRLEAELRSIGQLTRADGAVVVNPSLELLGFGQRLIGEPPTTLPILKSAVHDRSDVSYPSGGTRLASAINYVNSQPDTVVLCVSSDGPVRLVWAEDRQVHLREHLEAFL</sequence>